<accession>A0AAN4YWY7</accession>
<organism evidence="1 2">
    <name type="scientific">Aspergillus oryzae</name>
    <name type="common">Yellow koji mold</name>
    <dbReference type="NCBI Taxonomy" id="5062"/>
    <lineage>
        <taxon>Eukaryota</taxon>
        <taxon>Fungi</taxon>
        <taxon>Dikarya</taxon>
        <taxon>Ascomycota</taxon>
        <taxon>Pezizomycotina</taxon>
        <taxon>Eurotiomycetes</taxon>
        <taxon>Eurotiomycetidae</taxon>
        <taxon>Eurotiales</taxon>
        <taxon>Aspergillaceae</taxon>
        <taxon>Aspergillus</taxon>
        <taxon>Aspergillus subgen. Circumdati</taxon>
    </lineage>
</organism>
<sequence length="149" mass="16865">MPTKAQSMQYSTVMAASHGCVRISRSQTRTLIRFRQHDKGSSLSRYHWGRKRVDLRREQEFAERAVEESDTGLWYKDNQNLNRKSNIDKKITQSLTYTEDKNTSHDGGVLGMSDFIVGGTQKALLLVSRNDALSGSHCEDVKSEGAIQK</sequence>
<evidence type="ECO:0000313" key="1">
    <source>
        <dbReference type="EMBL" id="GMG35926.1"/>
    </source>
</evidence>
<evidence type="ECO:0000313" key="2">
    <source>
        <dbReference type="Proteomes" id="UP001165205"/>
    </source>
</evidence>
<dbReference type="Proteomes" id="UP001165205">
    <property type="component" value="Unassembled WGS sequence"/>
</dbReference>
<protein>
    <submittedName>
        <fullName evidence="1">Unnamed protein product</fullName>
    </submittedName>
</protein>
<reference evidence="1" key="1">
    <citation type="submission" date="2023-04" db="EMBL/GenBank/DDBJ databases">
        <title>Aspergillus oryzae NBRC 4228.</title>
        <authorList>
            <person name="Ichikawa N."/>
            <person name="Sato H."/>
            <person name="Tonouchi N."/>
        </authorList>
    </citation>
    <scope>NUCLEOTIDE SEQUENCE</scope>
    <source>
        <strain evidence="1">NBRC 4228</strain>
    </source>
</reference>
<dbReference type="AlphaFoldDB" id="A0AAN4YWY7"/>
<dbReference type="EMBL" id="BSYA01000184">
    <property type="protein sequence ID" value="GMG35926.1"/>
    <property type="molecule type" value="Genomic_DNA"/>
</dbReference>
<gene>
    <name evidence="1" type="ORF">Aory04_001106100</name>
</gene>
<comment type="caution">
    <text evidence="1">The sequence shown here is derived from an EMBL/GenBank/DDBJ whole genome shotgun (WGS) entry which is preliminary data.</text>
</comment>
<proteinExistence type="predicted"/>
<name>A0AAN4YWY7_ASPOZ</name>